<dbReference type="InterPro" id="IPR055406">
    <property type="entry name" value="HEAT_Maestro"/>
</dbReference>
<feature type="domain" description="Maestro/Maestro-like HEAT-repeats" evidence="1">
    <location>
        <begin position="53"/>
        <end position="302"/>
    </location>
</feature>
<keyword evidence="3" id="KW-1185">Reference proteome</keyword>
<proteinExistence type="predicted"/>
<dbReference type="PANTHER" id="PTHR23120">
    <property type="entry name" value="MAESTRO-RELATED HEAT DOMAIN-CONTAINING"/>
    <property type="match status" value="1"/>
</dbReference>
<reference evidence="3" key="2">
    <citation type="journal article" date="2013" name="Nat. Commun.">
        <title>Genome of the Chinese tree shrew.</title>
        <authorList>
            <person name="Fan Y."/>
            <person name="Huang Z.Y."/>
            <person name="Cao C.C."/>
            <person name="Chen C.S."/>
            <person name="Chen Y.X."/>
            <person name="Fan D.D."/>
            <person name="He J."/>
            <person name="Hou H.L."/>
            <person name="Hu L."/>
            <person name="Hu X.T."/>
            <person name="Jiang X.T."/>
            <person name="Lai R."/>
            <person name="Lang Y.S."/>
            <person name="Liang B."/>
            <person name="Liao S.G."/>
            <person name="Mu D."/>
            <person name="Ma Y.Y."/>
            <person name="Niu Y.Y."/>
            <person name="Sun X.Q."/>
            <person name="Xia J.Q."/>
            <person name="Xiao J."/>
            <person name="Xiong Z.Q."/>
            <person name="Xu L."/>
            <person name="Yang L."/>
            <person name="Zhang Y."/>
            <person name="Zhao W."/>
            <person name="Zhao X.D."/>
            <person name="Zheng Y.T."/>
            <person name="Zhou J.M."/>
            <person name="Zhu Y.B."/>
            <person name="Zhang G.J."/>
            <person name="Wang J."/>
            <person name="Yao Y.G."/>
        </authorList>
    </citation>
    <scope>NUCLEOTIDE SEQUENCE [LARGE SCALE GENOMIC DNA]</scope>
</reference>
<evidence type="ECO:0000259" key="1">
    <source>
        <dbReference type="Pfam" id="PF23227"/>
    </source>
</evidence>
<evidence type="ECO:0000313" key="2">
    <source>
        <dbReference type="EMBL" id="ELW63446.1"/>
    </source>
</evidence>
<dbReference type="eggNOG" id="KOG2032">
    <property type="taxonomic scope" value="Eukaryota"/>
</dbReference>
<dbReference type="EMBL" id="KB320776">
    <property type="protein sequence ID" value="ELW63446.1"/>
    <property type="molecule type" value="Genomic_DNA"/>
</dbReference>
<dbReference type="InterPro" id="IPR045206">
    <property type="entry name" value="Maestro_heat-like_prot"/>
</dbReference>
<dbReference type="Gene3D" id="1.25.10.10">
    <property type="entry name" value="Leucine-rich Repeat Variant"/>
    <property type="match status" value="1"/>
</dbReference>
<dbReference type="SUPFAM" id="SSF48371">
    <property type="entry name" value="ARM repeat"/>
    <property type="match status" value="1"/>
</dbReference>
<evidence type="ECO:0000313" key="3">
    <source>
        <dbReference type="Proteomes" id="UP000011518"/>
    </source>
</evidence>
<reference evidence="3" key="1">
    <citation type="submission" date="2012-07" db="EMBL/GenBank/DDBJ databases">
        <title>Genome of the Chinese tree shrew, a rising model animal genetically related to primates.</title>
        <authorList>
            <person name="Zhang G."/>
            <person name="Fan Y."/>
            <person name="Yao Y."/>
            <person name="Huang Z."/>
        </authorList>
    </citation>
    <scope>NUCLEOTIDE SEQUENCE [LARGE SCALE GENOMIC DNA]</scope>
</reference>
<dbReference type="InterPro" id="IPR011989">
    <property type="entry name" value="ARM-like"/>
</dbReference>
<organism evidence="2 3">
    <name type="scientific">Tupaia chinensis</name>
    <name type="common">Chinese tree shrew</name>
    <name type="synonym">Tupaia belangeri chinensis</name>
    <dbReference type="NCBI Taxonomy" id="246437"/>
    <lineage>
        <taxon>Eukaryota</taxon>
        <taxon>Metazoa</taxon>
        <taxon>Chordata</taxon>
        <taxon>Craniata</taxon>
        <taxon>Vertebrata</taxon>
        <taxon>Euteleostomi</taxon>
        <taxon>Mammalia</taxon>
        <taxon>Eutheria</taxon>
        <taxon>Euarchontoglires</taxon>
        <taxon>Scandentia</taxon>
        <taxon>Tupaiidae</taxon>
        <taxon>Tupaia</taxon>
    </lineage>
</organism>
<accession>L9KL16</accession>
<dbReference type="InParanoid" id="L9KL16"/>
<dbReference type="Pfam" id="PF23227">
    <property type="entry name" value="HEAT_MROH2B_C"/>
    <property type="match status" value="1"/>
</dbReference>
<dbReference type="AlphaFoldDB" id="L9KL16"/>
<gene>
    <name evidence="2" type="ORF">TREES_T100016074</name>
</gene>
<protein>
    <submittedName>
        <fullName evidence="2">HEAT repeat-containing protein 8</fullName>
    </submittedName>
</protein>
<dbReference type="PANTHER" id="PTHR23120:SF6">
    <property type="entry name" value="MAESTRO HEAT-LIKE REPEAT FAMILY MEMBER 5"/>
    <property type="match status" value="1"/>
</dbReference>
<name>L9KL16_TUPCH</name>
<dbReference type="Proteomes" id="UP000011518">
    <property type="component" value="Unassembled WGS sequence"/>
</dbReference>
<dbReference type="STRING" id="246437.L9KL16"/>
<dbReference type="GO" id="GO:0005737">
    <property type="term" value="C:cytoplasm"/>
    <property type="evidence" value="ECO:0007669"/>
    <property type="project" value="TreeGrafter"/>
</dbReference>
<dbReference type="InterPro" id="IPR016024">
    <property type="entry name" value="ARM-type_fold"/>
</dbReference>
<sequence length="451" mass="49039">MVQNHCRQIPAVLGQLLPRLQSQEERERKVAVLILTEFLYSPALLQVLPKQAVLTMLARGLRDPSAEVRVWSLQGLGNTLFHPEKGSLLRGQLPPFLDGLFQNSEPVVVRLMGTVSEVLHCLGTHGAGAQSLSVAINARSFFDDQERDKIRAAAMALFGDLVAAMGNRALSGLRTQVHQSMVPLLLHLKDPCPAVTTQAKFTFYRCAELLHWRLRHTLFCTLAWERGLSARHFLWTCLMSHSQEEFGIHLAQALSYLHSRHRHVKTWAALFIGYTICYHPQAVSQMVTAMDTNLLLCRCVSLRVASSRCLSLVSASPHTLTRRCPRGFVVRVDALGAHGLTLDGMCALTLQASAPRVWAVLARGLLAKSGVAEGTGCVPCGVPLLGGGAECSPWAYVELPAFLWHTSGTAGPGSWASFQAQARFPLLCSGTPGSLILDGTASAWGMSAPAD</sequence>